<name>A0AAV4V4C5_9ARAC</name>
<accession>A0AAV4V4C5</accession>
<gene>
    <name evidence="1" type="ORF">CDAR_428851</name>
</gene>
<reference evidence="1 2" key="1">
    <citation type="submission" date="2021-06" db="EMBL/GenBank/DDBJ databases">
        <title>Caerostris darwini draft genome.</title>
        <authorList>
            <person name="Kono N."/>
            <person name="Arakawa K."/>
        </authorList>
    </citation>
    <scope>NUCLEOTIDE SEQUENCE [LARGE SCALE GENOMIC DNA]</scope>
</reference>
<comment type="caution">
    <text evidence="1">The sequence shown here is derived from an EMBL/GenBank/DDBJ whole genome shotgun (WGS) entry which is preliminary data.</text>
</comment>
<protein>
    <submittedName>
        <fullName evidence="1">Uncharacterized protein</fullName>
    </submittedName>
</protein>
<dbReference type="Proteomes" id="UP001054837">
    <property type="component" value="Unassembled WGS sequence"/>
</dbReference>
<evidence type="ECO:0000313" key="2">
    <source>
        <dbReference type="Proteomes" id="UP001054837"/>
    </source>
</evidence>
<proteinExistence type="predicted"/>
<evidence type="ECO:0000313" key="1">
    <source>
        <dbReference type="EMBL" id="GIY65092.1"/>
    </source>
</evidence>
<organism evidence="1 2">
    <name type="scientific">Caerostris darwini</name>
    <dbReference type="NCBI Taxonomy" id="1538125"/>
    <lineage>
        <taxon>Eukaryota</taxon>
        <taxon>Metazoa</taxon>
        <taxon>Ecdysozoa</taxon>
        <taxon>Arthropoda</taxon>
        <taxon>Chelicerata</taxon>
        <taxon>Arachnida</taxon>
        <taxon>Araneae</taxon>
        <taxon>Araneomorphae</taxon>
        <taxon>Entelegynae</taxon>
        <taxon>Araneoidea</taxon>
        <taxon>Araneidae</taxon>
        <taxon>Caerostris</taxon>
    </lineage>
</organism>
<dbReference type="AlphaFoldDB" id="A0AAV4V4C5"/>
<dbReference type="EMBL" id="BPLQ01012385">
    <property type="protein sequence ID" value="GIY65092.1"/>
    <property type="molecule type" value="Genomic_DNA"/>
</dbReference>
<keyword evidence="2" id="KW-1185">Reference proteome</keyword>
<sequence>MGYARDEILSYVLMKYSWNITDDKFSWQFDISRNLTTFEAQNSPRDYRRRNHLNLQFSTSSNLVVLVYG</sequence>